<feature type="transmembrane region" description="Helical" evidence="5">
    <location>
        <begin position="269"/>
        <end position="294"/>
    </location>
</feature>
<dbReference type="InterPro" id="IPR036513">
    <property type="entry name" value="STAS_dom_sf"/>
</dbReference>
<dbReference type="EMBL" id="MLJW01000043">
    <property type="protein sequence ID" value="OIR06539.1"/>
    <property type="molecule type" value="Genomic_DNA"/>
</dbReference>
<sequence length="620" mass="66482">MQDTSDPSDGLGAMSARMFKVSFPFVAELRGYNLTKLRHDLVAGATLTLVSVPQSIGFALILGLPPMAVIMAVVVGGFVSALFFSSHHHVFGPTTSVCLIAAATIASNLNLGLHPLALAAYLAVMIGITQSLAGLLNFGEVTKFISRSVVIAYTAGVGVQLITAQAHNLLGFHEAAGESFLTACDRLWRAVHTGGISLWAVGIGLLTLAIFELLQKFFPKLPEALIGLSILGIAAKIAVVFHPAVPFLMVKDEGALTAALPSFAGLPAWHLQLTVLPKLASTAVAIAIIGMLEATAITKTLAAKSGQHLDPNQELLGMGVGNLACGLFGLPPASSSFARSAVNYQSGAASQLSSMLSSVWVLLILFFVTPVFNFIPIAALAAHLMRVGYKLINREQIRFACRSTRSDMVVFAVTFASALLFGLASAIYIGIGVALALFLQKSSTPTLAEYTFNEAGNLAELTDTSKRANPQISIIHVEGELFFGAADLFQDQVRKQAEDENIRIFILRMKNARHLDASTVMALEFLHEYLRKTDRYLIISGCNAEVTRVLRNSGLYSKIGEENIFPAETNPTVATRRALKRATQILGQKAIDVRIFYDRARLPVDQAAPAEQEPADSYEI</sequence>
<keyword evidence="2 5" id="KW-0812">Transmembrane</keyword>
<feature type="transmembrane region" description="Helical" evidence="5">
    <location>
        <begin position="190"/>
        <end position="214"/>
    </location>
</feature>
<dbReference type="SUPFAM" id="SSF52091">
    <property type="entry name" value="SpoIIaa-like"/>
    <property type="match status" value="1"/>
</dbReference>
<dbReference type="InterPro" id="IPR011547">
    <property type="entry name" value="SLC26A/SulP_dom"/>
</dbReference>
<evidence type="ECO:0000313" key="7">
    <source>
        <dbReference type="EMBL" id="OIR06539.1"/>
    </source>
</evidence>
<dbReference type="AlphaFoldDB" id="A0A1J5SF44"/>
<organism evidence="7">
    <name type="scientific">mine drainage metagenome</name>
    <dbReference type="NCBI Taxonomy" id="410659"/>
    <lineage>
        <taxon>unclassified sequences</taxon>
        <taxon>metagenomes</taxon>
        <taxon>ecological metagenomes</taxon>
    </lineage>
</organism>
<evidence type="ECO:0000256" key="5">
    <source>
        <dbReference type="SAM" id="Phobius"/>
    </source>
</evidence>
<proteinExistence type="predicted"/>
<dbReference type="CDD" id="cd07042">
    <property type="entry name" value="STAS_SulP_like_sulfate_transporter"/>
    <property type="match status" value="1"/>
</dbReference>
<dbReference type="Pfam" id="PF00916">
    <property type="entry name" value="Sulfate_transp"/>
    <property type="match status" value="1"/>
</dbReference>
<dbReference type="Gene3D" id="3.30.750.24">
    <property type="entry name" value="STAS domain"/>
    <property type="match status" value="1"/>
</dbReference>
<dbReference type="PANTHER" id="PTHR11814">
    <property type="entry name" value="SULFATE TRANSPORTER"/>
    <property type="match status" value="1"/>
</dbReference>
<dbReference type="InterPro" id="IPR001902">
    <property type="entry name" value="SLC26A/SulP_fam"/>
</dbReference>
<feature type="transmembrane region" description="Helical" evidence="5">
    <location>
        <begin position="56"/>
        <end position="83"/>
    </location>
</feature>
<feature type="transmembrane region" description="Helical" evidence="5">
    <location>
        <begin position="90"/>
        <end position="110"/>
    </location>
</feature>
<dbReference type="GO" id="GO:0055085">
    <property type="term" value="P:transmembrane transport"/>
    <property type="evidence" value="ECO:0007669"/>
    <property type="project" value="InterPro"/>
</dbReference>
<evidence type="ECO:0000256" key="1">
    <source>
        <dbReference type="ARBA" id="ARBA00004141"/>
    </source>
</evidence>
<feature type="transmembrane region" description="Helical" evidence="5">
    <location>
        <begin position="226"/>
        <end position="249"/>
    </location>
</feature>
<feature type="transmembrane region" description="Helical" evidence="5">
    <location>
        <begin position="116"/>
        <end position="138"/>
    </location>
</feature>
<dbReference type="InterPro" id="IPR002645">
    <property type="entry name" value="STAS_dom"/>
</dbReference>
<keyword evidence="4 5" id="KW-0472">Membrane</keyword>
<dbReference type="Pfam" id="PF01740">
    <property type="entry name" value="STAS"/>
    <property type="match status" value="1"/>
</dbReference>
<evidence type="ECO:0000256" key="4">
    <source>
        <dbReference type="ARBA" id="ARBA00023136"/>
    </source>
</evidence>
<feature type="transmembrane region" description="Helical" evidence="5">
    <location>
        <begin position="408"/>
        <end position="439"/>
    </location>
</feature>
<feature type="transmembrane region" description="Helical" evidence="5">
    <location>
        <begin position="358"/>
        <end position="387"/>
    </location>
</feature>
<feature type="domain" description="STAS" evidence="6">
    <location>
        <begin position="462"/>
        <end position="575"/>
    </location>
</feature>
<evidence type="ECO:0000259" key="6">
    <source>
        <dbReference type="PROSITE" id="PS50801"/>
    </source>
</evidence>
<reference evidence="7" key="1">
    <citation type="submission" date="2016-10" db="EMBL/GenBank/DDBJ databases">
        <title>Sequence of Gallionella enrichment culture.</title>
        <authorList>
            <person name="Poehlein A."/>
            <person name="Muehling M."/>
            <person name="Daniel R."/>
        </authorList>
    </citation>
    <scope>NUCLEOTIDE SEQUENCE</scope>
</reference>
<feature type="transmembrane region" description="Helical" evidence="5">
    <location>
        <begin position="150"/>
        <end position="170"/>
    </location>
</feature>
<evidence type="ECO:0000256" key="2">
    <source>
        <dbReference type="ARBA" id="ARBA00022692"/>
    </source>
</evidence>
<dbReference type="PROSITE" id="PS50801">
    <property type="entry name" value="STAS"/>
    <property type="match status" value="1"/>
</dbReference>
<protein>
    <submittedName>
        <fullName evidence="7">Putative sulfate transporterc</fullName>
    </submittedName>
</protein>
<evidence type="ECO:0000256" key="3">
    <source>
        <dbReference type="ARBA" id="ARBA00022989"/>
    </source>
</evidence>
<comment type="caution">
    <text evidence="7">The sequence shown here is derived from an EMBL/GenBank/DDBJ whole genome shotgun (WGS) entry which is preliminary data.</text>
</comment>
<name>A0A1J5SF44_9ZZZZ</name>
<gene>
    <name evidence="7" type="ORF">GALL_114570</name>
</gene>
<keyword evidence="3 5" id="KW-1133">Transmembrane helix</keyword>
<dbReference type="GO" id="GO:0016020">
    <property type="term" value="C:membrane"/>
    <property type="evidence" value="ECO:0007669"/>
    <property type="project" value="UniProtKB-SubCell"/>
</dbReference>
<feature type="transmembrane region" description="Helical" evidence="5">
    <location>
        <begin position="315"/>
        <end position="338"/>
    </location>
</feature>
<comment type="subcellular location">
    <subcellularLocation>
        <location evidence="1">Membrane</location>
        <topology evidence="1">Multi-pass membrane protein</topology>
    </subcellularLocation>
</comment>
<accession>A0A1J5SF44</accession>